<organism evidence="2 3">
    <name type="scientific">Lasius platythorax</name>
    <dbReference type="NCBI Taxonomy" id="488582"/>
    <lineage>
        <taxon>Eukaryota</taxon>
        <taxon>Metazoa</taxon>
        <taxon>Ecdysozoa</taxon>
        <taxon>Arthropoda</taxon>
        <taxon>Hexapoda</taxon>
        <taxon>Insecta</taxon>
        <taxon>Pterygota</taxon>
        <taxon>Neoptera</taxon>
        <taxon>Endopterygota</taxon>
        <taxon>Hymenoptera</taxon>
        <taxon>Apocrita</taxon>
        <taxon>Aculeata</taxon>
        <taxon>Formicoidea</taxon>
        <taxon>Formicidae</taxon>
        <taxon>Formicinae</taxon>
        <taxon>Lasius</taxon>
        <taxon>Lasius</taxon>
    </lineage>
</organism>
<dbReference type="AlphaFoldDB" id="A0AAV2MXH9"/>
<protein>
    <submittedName>
        <fullName evidence="2">Uncharacterized protein</fullName>
    </submittedName>
</protein>
<keyword evidence="3" id="KW-1185">Reference proteome</keyword>
<feature type="region of interest" description="Disordered" evidence="1">
    <location>
        <begin position="41"/>
        <end position="120"/>
    </location>
</feature>
<comment type="caution">
    <text evidence="2">The sequence shown here is derived from an EMBL/GenBank/DDBJ whole genome shotgun (WGS) entry which is preliminary data.</text>
</comment>
<feature type="compositionally biased region" description="Polar residues" evidence="1">
    <location>
        <begin position="97"/>
        <end position="106"/>
    </location>
</feature>
<dbReference type="Proteomes" id="UP001497644">
    <property type="component" value="Unassembled WGS sequence"/>
</dbReference>
<reference evidence="2" key="1">
    <citation type="submission" date="2024-04" db="EMBL/GenBank/DDBJ databases">
        <authorList>
            <consortium name="Molecular Ecology Group"/>
        </authorList>
    </citation>
    <scope>NUCLEOTIDE SEQUENCE</scope>
</reference>
<name>A0AAV2MXH9_9HYME</name>
<evidence type="ECO:0000256" key="1">
    <source>
        <dbReference type="SAM" id="MobiDB-lite"/>
    </source>
</evidence>
<sequence length="227" mass="26053">MKNIRTAIVRGIQVEDNWIKYKCNVISKHITYELALEAEKTAVASSESENDRQSGKRKVKYNKHKQDYVDYVGPPRMVSSYKKSGDTSSSTSTTESLEQNHQNSELDNAEESNENNTLTDDINSAPVIIAQGTINDDFINEFKEIMKDIQFELESMKNKQEESLSQIQETVNMILAQINNEQYRNKEDMIKDNKISKYLPLNSIENFLELEDILKDDDEALTQVVSI</sequence>
<proteinExistence type="predicted"/>
<feature type="compositionally biased region" description="Low complexity" evidence="1">
    <location>
        <begin position="79"/>
        <end position="96"/>
    </location>
</feature>
<evidence type="ECO:0000313" key="2">
    <source>
        <dbReference type="EMBL" id="CAL1671769.1"/>
    </source>
</evidence>
<evidence type="ECO:0000313" key="3">
    <source>
        <dbReference type="Proteomes" id="UP001497644"/>
    </source>
</evidence>
<dbReference type="EMBL" id="CAXIPU020000424">
    <property type="protein sequence ID" value="CAL1671769.1"/>
    <property type="molecule type" value="Genomic_DNA"/>
</dbReference>
<accession>A0AAV2MXH9</accession>
<gene>
    <name evidence="2" type="ORF">LPLAT_LOCUS5193</name>
</gene>